<accession>A0A8S4QGT1</accession>
<dbReference type="AlphaFoldDB" id="A0A8S4QGT1"/>
<proteinExistence type="predicted"/>
<evidence type="ECO:0000313" key="1">
    <source>
        <dbReference type="EMBL" id="CAH2210677.1"/>
    </source>
</evidence>
<gene>
    <name evidence="1" type="primary">jg2821</name>
    <name evidence="1" type="ORF">PAEG_LOCUS2566</name>
</gene>
<feature type="non-terminal residue" evidence="1">
    <location>
        <position position="1"/>
    </location>
</feature>
<sequence>MKSSYTVPTIASRLVTDKNQFKHPASLPLVPPAEDTFIEEIEPLDTTHEGFEKYLDPYLSTNRLHHRPYTADQLARPSNSKDVITFYTYANVPW</sequence>
<comment type="caution">
    <text evidence="1">The sequence shown here is derived from an EMBL/GenBank/DDBJ whole genome shotgun (WGS) entry which is preliminary data.</text>
</comment>
<name>A0A8S4QGT1_9NEOP</name>
<organism evidence="1 2">
    <name type="scientific">Pararge aegeria aegeria</name>
    <dbReference type="NCBI Taxonomy" id="348720"/>
    <lineage>
        <taxon>Eukaryota</taxon>
        <taxon>Metazoa</taxon>
        <taxon>Ecdysozoa</taxon>
        <taxon>Arthropoda</taxon>
        <taxon>Hexapoda</taxon>
        <taxon>Insecta</taxon>
        <taxon>Pterygota</taxon>
        <taxon>Neoptera</taxon>
        <taxon>Endopterygota</taxon>
        <taxon>Lepidoptera</taxon>
        <taxon>Glossata</taxon>
        <taxon>Ditrysia</taxon>
        <taxon>Papilionoidea</taxon>
        <taxon>Nymphalidae</taxon>
        <taxon>Satyrinae</taxon>
        <taxon>Satyrini</taxon>
        <taxon>Parargina</taxon>
        <taxon>Pararge</taxon>
    </lineage>
</organism>
<dbReference type="OrthoDB" id="958254at2759"/>
<evidence type="ECO:0000313" key="2">
    <source>
        <dbReference type="Proteomes" id="UP000838756"/>
    </source>
</evidence>
<keyword evidence="2" id="KW-1185">Reference proteome</keyword>
<protein>
    <submittedName>
        <fullName evidence="1">Jg2821 protein</fullName>
    </submittedName>
</protein>
<dbReference type="Proteomes" id="UP000838756">
    <property type="component" value="Unassembled WGS sequence"/>
</dbReference>
<dbReference type="EMBL" id="CAKXAJ010008028">
    <property type="protein sequence ID" value="CAH2210677.1"/>
    <property type="molecule type" value="Genomic_DNA"/>
</dbReference>
<reference evidence="1" key="1">
    <citation type="submission" date="2022-03" db="EMBL/GenBank/DDBJ databases">
        <authorList>
            <person name="Lindestad O."/>
        </authorList>
    </citation>
    <scope>NUCLEOTIDE SEQUENCE</scope>
</reference>